<dbReference type="AlphaFoldDB" id="A0A919T9K2"/>
<proteinExistence type="predicted"/>
<comment type="caution">
    <text evidence="3">The sequence shown here is derived from an EMBL/GenBank/DDBJ whole genome shotgun (WGS) entry which is preliminary data.</text>
</comment>
<evidence type="ECO:0000313" key="3">
    <source>
        <dbReference type="EMBL" id="GIM90631.1"/>
    </source>
</evidence>
<evidence type="ECO:0000256" key="2">
    <source>
        <dbReference type="SAM" id="SignalP"/>
    </source>
</evidence>
<keyword evidence="1" id="KW-0472">Membrane</keyword>
<gene>
    <name evidence="3" type="ORF">Ato02nite_024240</name>
</gene>
<keyword evidence="4" id="KW-1185">Reference proteome</keyword>
<evidence type="ECO:0000313" key="4">
    <source>
        <dbReference type="Proteomes" id="UP000677082"/>
    </source>
</evidence>
<accession>A0A919T9K2</accession>
<name>A0A919T9K2_9ACTN</name>
<reference evidence="3 4" key="1">
    <citation type="submission" date="2021-03" db="EMBL/GenBank/DDBJ databases">
        <title>Whole genome shotgun sequence of Actinoplanes toevensis NBRC 105298.</title>
        <authorList>
            <person name="Komaki H."/>
            <person name="Tamura T."/>
        </authorList>
    </citation>
    <scope>NUCLEOTIDE SEQUENCE [LARGE SCALE GENOMIC DNA]</scope>
    <source>
        <strain evidence="3 4">NBRC 105298</strain>
    </source>
</reference>
<dbReference type="InterPro" id="IPR013783">
    <property type="entry name" value="Ig-like_fold"/>
</dbReference>
<dbReference type="Gene3D" id="2.60.40.10">
    <property type="entry name" value="Immunoglobulins"/>
    <property type="match status" value="1"/>
</dbReference>
<keyword evidence="1" id="KW-0812">Transmembrane</keyword>
<keyword evidence="1" id="KW-1133">Transmembrane helix</keyword>
<sequence length="338" mass="33628">MVFAALLAGLAAPAAAAADTGIPNITVEVPQQVTAVAGRITTVTATVVNHGRTAAADLVLHSADTGALATTCGDEGCPVGDLAAGASRKYTISFTPAAATGVEDIASTFEVSVSGTTGAVLDSAPVTVARTTAGTDLALAGIDDVAVDRGNYTNVPITVRNSGTRMVSHLALVLVAEQALQPVAGYANCEFDRTDDFSYTTVTCLIDQTLGPGQTLSLPATTNPLLVKVAPDAGGPDEYAVSAAVVGVGDTAAGVAAAEPGPRLTLRAAAAPDDLAGDVTSFRIDVSASTAGVSAADPAADDDTTVGSTDRLPSPTGWLAAFIAGALVVLIARRRRTA</sequence>
<protein>
    <recommendedName>
        <fullName evidence="5">DUF11 domain-containing protein</fullName>
    </recommendedName>
</protein>
<keyword evidence="2" id="KW-0732">Signal</keyword>
<feature type="transmembrane region" description="Helical" evidence="1">
    <location>
        <begin position="315"/>
        <end position="332"/>
    </location>
</feature>
<feature type="signal peptide" evidence="2">
    <location>
        <begin position="1"/>
        <end position="17"/>
    </location>
</feature>
<evidence type="ECO:0008006" key="5">
    <source>
        <dbReference type="Google" id="ProtNLM"/>
    </source>
</evidence>
<evidence type="ECO:0000256" key="1">
    <source>
        <dbReference type="SAM" id="Phobius"/>
    </source>
</evidence>
<feature type="chain" id="PRO_5037389216" description="DUF11 domain-containing protein" evidence="2">
    <location>
        <begin position="18"/>
        <end position="338"/>
    </location>
</feature>
<dbReference type="Proteomes" id="UP000677082">
    <property type="component" value="Unassembled WGS sequence"/>
</dbReference>
<dbReference type="EMBL" id="BOQN01000033">
    <property type="protein sequence ID" value="GIM90631.1"/>
    <property type="molecule type" value="Genomic_DNA"/>
</dbReference>
<organism evidence="3 4">
    <name type="scientific">Paractinoplanes toevensis</name>
    <dbReference type="NCBI Taxonomy" id="571911"/>
    <lineage>
        <taxon>Bacteria</taxon>
        <taxon>Bacillati</taxon>
        <taxon>Actinomycetota</taxon>
        <taxon>Actinomycetes</taxon>
        <taxon>Micromonosporales</taxon>
        <taxon>Micromonosporaceae</taxon>
        <taxon>Paractinoplanes</taxon>
    </lineage>
</organism>
<dbReference type="GO" id="GO:0005975">
    <property type="term" value="P:carbohydrate metabolic process"/>
    <property type="evidence" value="ECO:0007669"/>
    <property type="project" value="UniProtKB-ARBA"/>
</dbReference>